<dbReference type="Pfam" id="PF04037">
    <property type="entry name" value="DUF382"/>
    <property type="match status" value="1"/>
</dbReference>
<dbReference type="Proteomes" id="UP000187429">
    <property type="component" value="Unassembled WGS sequence"/>
</dbReference>
<feature type="domain" description="PSP proline-rich" evidence="2">
    <location>
        <begin position="171"/>
        <end position="224"/>
    </location>
</feature>
<dbReference type="Pfam" id="PF04046">
    <property type="entry name" value="PSP"/>
    <property type="match status" value="1"/>
</dbReference>
<feature type="region of interest" description="Disordered" evidence="1">
    <location>
        <begin position="403"/>
        <end position="429"/>
    </location>
</feature>
<dbReference type="OrthoDB" id="10260794at2759"/>
<dbReference type="SMART" id="SM00581">
    <property type="entry name" value="PSP"/>
    <property type="match status" value="1"/>
</dbReference>
<dbReference type="PANTHER" id="PTHR12785:SF6">
    <property type="entry name" value="SPLICING FACTOR 3B SUBUNIT 2"/>
    <property type="match status" value="1"/>
</dbReference>
<evidence type="ECO:0000256" key="1">
    <source>
        <dbReference type="SAM" id="MobiDB-lite"/>
    </source>
</evidence>
<gene>
    <name evidence="3" type="ORF">AYI69_g8031</name>
</gene>
<dbReference type="InterPro" id="IPR007180">
    <property type="entry name" value="DUF382"/>
</dbReference>
<feature type="region of interest" description="Disordered" evidence="1">
    <location>
        <begin position="449"/>
        <end position="490"/>
    </location>
</feature>
<feature type="compositionally biased region" description="Acidic residues" evidence="1">
    <location>
        <begin position="283"/>
        <end position="306"/>
    </location>
</feature>
<dbReference type="InterPro" id="IPR052584">
    <property type="entry name" value="U2_snRNP_Complex_Component"/>
</dbReference>
<evidence type="ECO:0000259" key="2">
    <source>
        <dbReference type="SMART" id="SM00581"/>
    </source>
</evidence>
<proteinExistence type="predicted"/>
<sequence length="490" mass="55413">MPNALSHPNVEIEYVAEKLDFSNDSSFKEFEHIFKSFENKAKGINWEDVTAQDPLILTTLKSYRNTVPIPRHWSQKRKYLQYKRGLEKPPFELPDFIKDTGVTAMRESIKEKEDEMKAKSKQRERVQPRMNKLVIDYQRLHDAFFRFQKAPTNLTGFGEMFYEGKELESKKMDFQPGFLSDELKEALGIPPLAPPPWLLNMQRFGPPPSYPDMLIPGLSSPIPVGAQWGFHPGGWGRPPVDAFGRPLYGDVFGVDLNTQNNSYNADNDYEMDTAPIKLWGEYESESEYEDDDNDEEEEEEDDDEIDESNKLSDAPASQIDNELDDAENSGTSLDGLVTPSGLSSIPSGLETPEVIQLRKEVAGRDQKKQLYTIIPEKQTTIGSNLVGSQHIYDLSNANINNSSLAKPSRKRGNNDSSAGGISVALDPQEIENLDEDTIRAKYESQISARNDELTIGKNGESAEDLSDMVAEHATQQARKRQRQKTTEYKF</sequence>
<evidence type="ECO:0000313" key="4">
    <source>
        <dbReference type="Proteomes" id="UP000187429"/>
    </source>
</evidence>
<keyword evidence="4" id="KW-1185">Reference proteome</keyword>
<dbReference type="PANTHER" id="PTHR12785">
    <property type="entry name" value="SPLICING FACTOR 3B"/>
    <property type="match status" value="1"/>
</dbReference>
<dbReference type="AlphaFoldDB" id="A0A1R1XMR7"/>
<dbReference type="EMBL" id="LSSM01004075">
    <property type="protein sequence ID" value="OMJ15914.1"/>
    <property type="molecule type" value="Genomic_DNA"/>
</dbReference>
<dbReference type="InterPro" id="IPR006568">
    <property type="entry name" value="PSP_pro-rich"/>
</dbReference>
<evidence type="ECO:0000313" key="3">
    <source>
        <dbReference type="EMBL" id="OMJ15914.1"/>
    </source>
</evidence>
<name>A0A1R1XMR7_9FUNG</name>
<organism evidence="3 4">
    <name type="scientific">Smittium culicis</name>
    <dbReference type="NCBI Taxonomy" id="133412"/>
    <lineage>
        <taxon>Eukaryota</taxon>
        <taxon>Fungi</taxon>
        <taxon>Fungi incertae sedis</taxon>
        <taxon>Zoopagomycota</taxon>
        <taxon>Kickxellomycotina</taxon>
        <taxon>Harpellomycetes</taxon>
        <taxon>Harpellales</taxon>
        <taxon>Legeriomycetaceae</taxon>
        <taxon>Smittium</taxon>
    </lineage>
</organism>
<comment type="caution">
    <text evidence="3">The sequence shown here is derived from an EMBL/GenBank/DDBJ whole genome shotgun (WGS) entry which is preliminary data.</text>
</comment>
<dbReference type="GO" id="GO:0005634">
    <property type="term" value="C:nucleus"/>
    <property type="evidence" value="ECO:0007669"/>
    <property type="project" value="InterPro"/>
</dbReference>
<accession>A0A1R1XMR7</accession>
<feature type="region of interest" description="Disordered" evidence="1">
    <location>
        <begin position="283"/>
        <end position="348"/>
    </location>
</feature>
<protein>
    <submittedName>
        <fullName evidence="3">Splicing factor 3B subunit 2</fullName>
    </submittedName>
</protein>
<reference evidence="4" key="1">
    <citation type="submission" date="2017-01" db="EMBL/GenBank/DDBJ databases">
        <authorList>
            <person name="Wang Y."/>
            <person name="White M."/>
            <person name="Kvist S."/>
            <person name="Moncalvo J.-M."/>
        </authorList>
    </citation>
    <scope>NUCLEOTIDE SEQUENCE [LARGE SCALE GENOMIC DNA]</scope>
    <source>
        <strain evidence="4">ID-206-W2</strain>
    </source>
</reference>